<evidence type="ECO:0000256" key="2">
    <source>
        <dbReference type="ARBA" id="ARBA00022670"/>
    </source>
</evidence>
<gene>
    <name evidence="10" type="ORF">Q4Q39_05300</name>
</gene>
<evidence type="ECO:0000256" key="8">
    <source>
        <dbReference type="ARBA" id="ARBA00023157"/>
    </source>
</evidence>
<name>A0ABT8WYR3_9FLAO</name>
<dbReference type="SUPFAM" id="SSF55486">
    <property type="entry name" value="Metalloproteases ('zincins'), catalytic domain"/>
    <property type="match status" value="1"/>
</dbReference>
<sequence>MKNILVAIILLQTTVLFSQTRNSVDDGRKIKIPIVFHVIYNNDSENISDRLILNELQDLNLNFTQKNDMSLLDNDFRNLVGNPNIEFNLLDTIFQKNGKKGIRRISSKQLEKRNKLLIDPSNCLNVFIAKQGNASDILSDRVHLNYKSVGMSSHVLTHETGHWMGLYHIFGQIGNSSWLRVTFGNRNDLIDDTPKQKGATAVCYSITPKCPCPPKKTHYRGHKTLYNNFMDYNPCRCMFTIGQSIKMRNNIIEHKRILFDNSKYPNASLKASGGKDYQQNQ</sequence>
<keyword evidence="6" id="KW-0862">Zinc</keyword>
<accession>A0ABT8WYR3</accession>
<dbReference type="Pfam" id="PF05572">
    <property type="entry name" value="Peptidase_M43"/>
    <property type="match status" value="1"/>
</dbReference>
<dbReference type="InterPro" id="IPR008754">
    <property type="entry name" value="Peptidase_M43"/>
</dbReference>
<dbReference type="InterPro" id="IPR024079">
    <property type="entry name" value="MetalloPept_cat_dom_sf"/>
</dbReference>
<organism evidence="10 11">
    <name type="scientific">Flavivirga amylovorans</name>
    <dbReference type="NCBI Taxonomy" id="870486"/>
    <lineage>
        <taxon>Bacteria</taxon>
        <taxon>Pseudomonadati</taxon>
        <taxon>Bacteroidota</taxon>
        <taxon>Flavobacteriia</taxon>
        <taxon>Flavobacteriales</taxon>
        <taxon>Flavobacteriaceae</taxon>
        <taxon>Flavivirga</taxon>
    </lineage>
</organism>
<evidence type="ECO:0000259" key="9">
    <source>
        <dbReference type="Pfam" id="PF05572"/>
    </source>
</evidence>
<dbReference type="PANTHER" id="PTHR47466">
    <property type="match status" value="1"/>
</dbReference>
<keyword evidence="7 10" id="KW-0482">Metalloprotease</keyword>
<dbReference type="RefSeq" id="WP_303281350.1">
    <property type="nucleotide sequence ID" value="NZ_BAABCZ010000005.1"/>
</dbReference>
<evidence type="ECO:0000256" key="3">
    <source>
        <dbReference type="ARBA" id="ARBA00022723"/>
    </source>
</evidence>
<dbReference type="Proteomes" id="UP001176891">
    <property type="component" value="Unassembled WGS sequence"/>
</dbReference>
<keyword evidence="4" id="KW-0732">Signal</keyword>
<evidence type="ECO:0000256" key="7">
    <source>
        <dbReference type="ARBA" id="ARBA00023049"/>
    </source>
</evidence>
<dbReference type="EMBL" id="JAUOEM010000002">
    <property type="protein sequence ID" value="MDO5986819.1"/>
    <property type="molecule type" value="Genomic_DNA"/>
</dbReference>
<protein>
    <submittedName>
        <fullName evidence="10">M43 family zinc metalloprotease</fullName>
    </submittedName>
</protein>
<proteinExistence type="inferred from homology"/>
<keyword evidence="3" id="KW-0479">Metal-binding</keyword>
<dbReference type="GO" id="GO:0008237">
    <property type="term" value="F:metallopeptidase activity"/>
    <property type="evidence" value="ECO:0007669"/>
    <property type="project" value="UniProtKB-KW"/>
</dbReference>
<evidence type="ECO:0000256" key="4">
    <source>
        <dbReference type="ARBA" id="ARBA00022729"/>
    </source>
</evidence>
<evidence type="ECO:0000313" key="10">
    <source>
        <dbReference type="EMBL" id="MDO5986819.1"/>
    </source>
</evidence>
<evidence type="ECO:0000256" key="5">
    <source>
        <dbReference type="ARBA" id="ARBA00022801"/>
    </source>
</evidence>
<dbReference type="PANTHER" id="PTHR47466:SF1">
    <property type="entry name" value="METALLOPROTEASE MEP1 (AFU_ORTHOLOGUE AFUA_1G07730)-RELATED"/>
    <property type="match status" value="1"/>
</dbReference>
<comment type="caution">
    <text evidence="10">The sequence shown here is derived from an EMBL/GenBank/DDBJ whole genome shotgun (WGS) entry which is preliminary data.</text>
</comment>
<evidence type="ECO:0000313" key="11">
    <source>
        <dbReference type="Proteomes" id="UP001176891"/>
    </source>
</evidence>
<keyword evidence="11" id="KW-1185">Reference proteome</keyword>
<evidence type="ECO:0000256" key="1">
    <source>
        <dbReference type="ARBA" id="ARBA00008721"/>
    </source>
</evidence>
<keyword evidence="8" id="KW-1015">Disulfide bond</keyword>
<dbReference type="Gene3D" id="3.40.390.10">
    <property type="entry name" value="Collagenase (Catalytic Domain)"/>
    <property type="match status" value="1"/>
</dbReference>
<keyword evidence="5" id="KW-0378">Hydrolase</keyword>
<reference evidence="10" key="1">
    <citation type="submission" date="2023-07" db="EMBL/GenBank/DDBJ databases">
        <title>Two novel species in the genus Flavivirga.</title>
        <authorList>
            <person name="Kwon K."/>
        </authorList>
    </citation>
    <scope>NUCLEOTIDE SEQUENCE</scope>
    <source>
        <strain evidence="10">KACC 14157</strain>
    </source>
</reference>
<feature type="domain" description="Peptidase M43 pregnancy-associated plasma-A" evidence="9">
    <location>
        <begin position="152"/>
        <end position="250"/>
    </location>
</feature>
<keyword evidence="2" id="KW-0645">Protease</keyword>
<evidence type="ECO:0000256" key="6">
    <source>
        <dbReference type="ARBA" id="ARBA00022833"/>
    </source>
</evidence>
<comment type="similarity">
    <text evidence="1">Belongs to the peptidase M43B family.</text>
</comment>